<evidence type="ECO:0000313" key="3">
    <source>
        <dbReference type="Proteomes" id="UP000321089"/>
    </source>
</evidence>
<name>A0A427SMJ4_CLOBU</name>
<comment type="caution">
    <text evidence="2">The sequence shown here is derived from an EMBL/GenBank/DDBJ whole genome shotgun (WGS) entry which is preliminary data.</text>
</comment>
<keyword evidence="1" id="KW-0812">Transmembrane</keyword>
<feature type="transmembrane region" description="Helical" evidence="1">
    <location>
        <begin position="38"/>
        <end position="58"/>
    </location>
</feature>
<dbReference type="Proteomes" id="UP000321089">
    <property type="component" value="Unassembled WGS sequence"/>
</dbReference>
<protein>
    <submittedName>
        <fullName evidence="2">Membrane protein</fullName>
    </submittedName>
</protein>
<dbReference type="AlphaFoldDB" id="A0A427SMJ4"/>
<accession>A0A427SMJ4</accession>
<dbReference type="KEGG" id="cbut:ATN24_14165"/>
<gene>
    <name evidence="2" type="ORF">CBU02nite_04410</name>
</gene>
<dbReference type="Pfam" id="PF06961">
    <property type="entry name" value="DUF1294"/>
    <property type="match status" value="1"/>
</dbReference>
<keyword evidence="1" id="KW-0472">Membrane</keyword>
<reference evidence="2 3" key="1">
    <citation type="submission" date="2019-07" db="EMBL/GenBank/DDBJ databases">
        <title>Whole genome shotgun sequence of Clostridium butyricum NBRC 3858.</title>
        <authorList>
            <person name="Hosoyama A."/>
            <person name="Uohara A."/>
            <person name="Ohji S."/>
            <person name="Ichikawa N."/>
        </authorList>
    </citation>
    <scope>NUCLEOTIDE SEQUENCE [LARGE SCALE GENOMIC DNA]</scope>
    <source>
        <strain evidence="2 3">NBRC 3858</strain>
    </source>
</reference>
<keyword evidence="1" id="KW-1133">Transmembrane helix</keyword>
<dbReference type="RefSeq" id="WP_058146434.1">
    <property type="nucleotide sequence ID" value="NZ_BKBC01000003.1"/>
</dbReference>
<feature type="transmembrane region" description="Helical" evidence="1">
    <location>
        <begin position="64"/>
        <end position="86"/>
    </location>
</feature>
<proteinExistence type="predicted"/>
<organism evidence="2 3">
    <name type="scientific">Clostridium butyricum</name>
    <dbReference type="NCBI Taxonomy" id="1492"/>
    <lineage>
        <taxon>Bacteria</taxon>
        <taxon>Bacillati</taxon>
        <taxon>Bacillota</taxon>
        <taxon>Clostridia</taxon>
        <taxon>Eubacteriales</taxon>
        <taxon>Clostridiaceae</taxon>
        <taxon>Clostridium</taxon>
    </lineage>
</organism>
<dbReference type="GO" id="GO:0003676">
    <property type="term" value="F:nucleic acid binding"/>
    <property type="evidence" value="ECO:0007669"/>
    <property type="project" value="InterPro"/>
</dbReference>
<dbReference type="OrthoDB" id="1698854at2"/>
<evidence type="ECO:0000313" key="2">
    <source>
        <dbReference type="EMBL" id="GEQ19935.1"/>
    </source>
</evidence>
<feature type="transmembrane region" description="Helical" evidence="1">
    <location>
        <begin position="6"/>
        <end position="22"/>
    </location>
</feature>
<sequence length="87" mass="10191">MYKIIFLYLIVINICGFLIMFIDKSRAVHKEWRIPEKTLMFLSLIGGSIGMFAGMHIFRHKTKHIKFTLGVPFIFIIELITAVYLIK</sequence>
<dbReference type="InterPro" id="IPR012156">
    <property type="entry name" value="Cold_shock_CspA"/>
</dbReference>
<dbReference type="EMBL" id="BKBC01000003">
    <property type="protein sequence ID" value="GEQ19935.1"/>
    <property type="molecule type" value="Genomic_DNA"/>
</dbReference>
<dbReference type="PIRSF" id="PIRSF002599">
    <property type="entry name" value="Cold_shock_A"/>
    <property type="match status" value="1"/>
</dbReference>
<evidence type="ECO:0000256" key="1">
    <source>
        <dbReference type="SAM" id="Phobius"/>
    </source>
</evidence>
<dbReference type="InterPro" id="IPR010718">
    <property type="entry name" value="DUF1294"/>
</dbReference>